<feature type="region of interest" description="Disordered" evidence="2">
    <location>
        <begin position="370"/>
        <end position="395"/>
    </location>
</feature>
<feature type="compositionally biased region" description="Low complexity" evidence="2">
    <location>
        <begin position="371"/>
        <end position="380"/>
    </location>
</feature>
<feature type="region of interest" description="Disordered" evidence="2">
    <location>
        <begin position="483"/>
        <end position="544"/>
    </location>
</feature>
<feature type="compositionally biased region" description="Low complexity" evidence="2">
    <location>
        <begin position="257"/>
        <end position="269"/>
    </location>
</feature>
<dbReference type="SUPFAM" id="SSF46565">
    <property type="entry name" value="Chaperone J-domain"/>
    <property type="match status" value="1"/>
</dbReference>
<gene>
    <name evidence="4" type="ORF">PVVCY_0904050</name>
</gene>
<feature type="region of interest" description="Disordered" evidence="2">
    <location>
        <begin position="1556"/>
        <end position="1663"/>
    </location>
</feature>
<feature type="compositionally biased region" description="Basic and acidic residues" evidence="2">
    <location>
        <begin position="2024"/>
        <end position="2033"/>
    </location>
</feature>
<evidence type="ECO:0000256" key="2">
    <source>
        <dbReference type="SAM" id="MobiDB-lite"/>
    </source>
</evidence>
<feature type="region of interest" description="Disordered" evidence="2">
    <location>
        <begin position="731"/>
        <end position="814"/>
    </location>
</feature>
<name>A0A449BT18_PLAVN</name>
<feature type="region of interest" description="Disordered" evidence="2">
    <location>
        <begin position="1"/>
        <end position="39"/>
    </location>
</feature>
<feature type="region of interest" description="Disordered" evidence="2">
    <location>
        <begin position="312"/>
        <end position="331"/>
    </location>
</feature>
<feature type="coiled-coil region" evidence="1">
    <location>
        <begin position="640"/>
        <end position="724"/>
    </location>
</feature>
<feature type="compositionally biased region" description="Low complexity" evidence="2">
    <location>
        <begin position="483"/>
        <end position="495"/>
    </location>
</feature>
<feature type="region of interest" description="Disordered" evidence="2">
    <location>
        <begin position="1939"/>
        <end position="1990"/>
    </location>
</feature>
<organism evidence="4 5">
    <name type="scientific">Plasmodium vinckei vinckei</name>
    <dbReference type="NCBI Taxonomy" id="54757"/>
    <lineage>
        <taxon>Eukaryota</taxon>
        <taxon>Sar</taxon>
        <taxon>Alveolata</taxon>
        <taxon>Apicomplexa</taxon>
        <taxon>Aconoidasida</taxon>
        <taxon>Haemosporida</taxon>
        <taxon>Plasmodiidae</taxon>
        <taxon>Plasmodium</taxon>
        <taxon>Plasmodium (Vinckeia)</taxon>
    </lineage>
</organism>
<dbReference type="RefSeq" id="XP_008624963.2">
    <property type="nucleotide sequence ID" value="XM_008626741.2"/>
</dbReference>
<feature type="compositionally biased region" description="Low complexity" evidence="2">
    <location>
        <begin position="1760"/>
        <end position="1788"/>
    </location>
</feature>
<feature type="compositionally biased region" description="Low complexity" evidence="2">
    <location>
        <begin position="1557"/>
        <end position="1567"/>
    </location>
</feature>
<dbReference type="InterPro" id="IPR001623">
    <property type="entry name" value="DnaJ_domain"/>
</dbReference>
<evidence type="ECO:0000313" key="5">
    <source>
        <dbReference type="Proteomes" id="UP000290582"/>
    </source>
</evidence>
<feature type="region of interest" description="Disordered" evidence="2">
    <location>
        <begin position="420"/>
        <end position="446"/>
    </location>
</feature>
<reference evidence="4 5" key="1">
    <citation type="submission" date="2019-01" db="EMBL/GenBank/DDBJ databases">
        <authorList>
            <person name="Ramaprasad A."/>
        </authorList>
    </citation>
    <scope>NUCLEOTIDE SEQUENCE [LARGE SCALE GENOMIC DNA]</scope>
</reference>
<dbReference type="SMART" id="SM00028">
    <property type="entry name" value="TPR"/>
    <property type="match status" value="2"/>
</dbReference>
<feature type="compositionally biased region" description="Low complexity" evidence="2">
    <location>
        <begin position="1402"/>
        <end position="1412"/>
    </location>
</feature>
<feature type="region of interest" description="Disordered" evidence="2">
    <location>
        <begin position="244"/>
        <end position="303"/>
    </location>
</feature>
<dbReference type="VEuPathDB" id="PlasmoDB:PVVCY_0904050"/>
<dbReference type="OrthoDB" id="445556at2759"/>
<dbReference type="EMBL" id="LR215065">
    <property type="protein sequence ID" value="VEV56594.1"/>
    <property type="molecule type" value="Genomic_DNA"/>
</dbReference>
<sequence>MNQKKSPINKISKQGNVNASSKNGYKESNYQTPSNKNVFKFSNSLNYNNYSDLVDGLLSDKSLSINRNHKFYNINNNKSRNNIRKKNKTNNSNDDTVRDEDDEEEDDDDDDEEEEDDDEENEEDEEDEENEEDEEDDDEEDEEDDDEEEDDEEEDEDEDDEGRQRFDRKMSTDSIDENNKKKKNNLFYKDLDKSNKQNNVNTKNENSDYYDIYSNIYSYYDIFTEGQNGLSKFKYFNNLFSNYDQKGEKNDPPHDQNSSTNNTPNNNNNAERFSATPSSYIKGSGAPPSFNYPQTRIPNDKTYKTTKNLIKEERENNNKYTSGQSNDNSSVNRQNIFIDQNNSTNSTNNNPINQKNQYSYSNKLKEKNNELNKNISNGNNTKKKIITKKKKKKKSITEDTIINDRESTFYEDLKRNMTTNNNINENMTEDNRNNSSPNSNNNNIFSSYVNKNKSKLSHIKNMASTFIEKNFFYNNNNMYKGYTTPSKNNNKINSSKNDDQTENAIDSEQDQDSNINRRSINHENKENEENSDNNFSSKESNTTNLSIDSSCSIEMDYKNDKEVLRNLEKDLNYDKGKGIPKFLKNPAKKRMNKLKKIIEILEYSIYNEERKGNKLEKKLYQYVLLTRNLKKEIYNLELTNNNSKNKITTYEKDIIKLKEQNEEMKLTLSTFENELSNLINKFDKNFAKELIDTKSKNDILKKEVERLKKEIELKNSEIKKIESYNDITKKNTSDSAAVPQSDNMNSEPVTDPVSSTSNISNSFITSNPTNSSIPSNSTNIIGFENNTEPAIPRNNNNFSNTTNAHNNSTNTSNLPNATISHEFPFYYGSSEEVPQNNVDEFIAKIKNNRIIFDKNIDKYDEETKSAIYGCHISNIILENPDICNHKKVLKILQDHCVSESRLLNIHISLKRERCDNYVSQKELEKEVIRQIENMNFDKNKDKNISIINSIVLTLILKNVHIFNLYKIFILSLKYDNFRWVKIIKKSLFLKFFDLSLIDFEIKINEPSKLKETKLIHILGGTNAVLSNENNVEIEVNQNIQYNIKHPLFYCPNELLKRLMYEMYLNFTKEPINPQNNDNIYHYILQKKNYDLLKLLKLSGKNINFIFNKNSDNKTPLDYVENEDVHIDLISGYILDIAGKGAENYKNYRYEQAYQLYSEALEKQIKLSNSIKLGSSKSMSENIGKLYYNRARTLMHLNKWIDAIDNCNNCLKYIPKYINAYDTQIHAYEYLLEYDNALSTYKTMCVKCNIKPDDKEDKLKAQMNATAFQILNINKNSTVIEIKQAFSNLSKKWHPDKLGINTSEDIKKRHNNHFKKLFKAKQLLLNDLERYKEKKKKETNFVYPQIIDDSSLAHRNESNNNNNNAESQDKKSNLIPSNDSSYDQTKENKKTSDIYETSAPDSNNGLNKNGNPANLFNSYKDDIEKFQEKLKNLNKGINNNDNDVSKNINPFNNVFDNKGTNEKVDENFYKKLKEEYEGLNDDQLNNFKTKISNSINNLIQTEINLKREYQELCNKEKNNAIMNARLCILQEIQKALCVRLDKERRLKIIETVLKDKSSNNTSTSMPTNNKEDEKVNGYPHPSKANKQNTSTEEEISGDVPNEKNRNSNNVEYSSTEENIFKSNQEYSEQNQPNNNVETGSKTEKGKNENQSFDENEQDEIEEGYHSRGKYYEYYYDDKNNRYIKEQNDEDFINDTSYDHKKYHEEIQQGKNYYDSKSYENVNTNYDDNLNNEKGGTKKNDQHNIREEDTDNIEKRNIQEVSNSNKISDSNGSSNNINSQTNSQTNSGMNDNGHGDNPDDSGGSNRKRNSKDNLNKGWKNEQINESNQIPNEHTNFLFMSEEHKNKDVYNNHFDNMTNIKQGSQAYRNSNNIYDYMSSANNQYSKSQAINSSQTNTEVKSESYPFGSKIHINNNDTFYEDKENANIETNGYVNKYHAKERVTSSDASNNEKAEQDVTNQPVGEQDSGEKKYTNFNKNNQTNEENVNDSTNNYYDKDSVYLMYNSRNSNLLDKMGKKKNENSINKTDSVEESDKERETYYNEDNEINKLNFKNKNDEYITSQMMGSNNNFLKKISSNNSTRNIHTINSERLIQKKATYPNDNTIKKQTIEKRNSQKVSGNMYSNNSDTEQDQDQYNGETKQYDSSFYGKSYVSTNKSVSNIKNSLDKKIPKNFDSSEDFSNYNENNNFYNIHNDEYKTYHFSNEQPDQDIN</sequence>
<feature type="compositionally biased region" description="Low complexity" evidence="2">
    <location>
        <begin position="532"/>
        <end position="541"/>
    </location>
</feature>
<feature type="compositionally biased region" description="Basic residues" evidence="2">
    <location>
        <begin position="381"/>
        <end position="394"/>
    </location>
</feature>
<feature type="compositionally biased region" description="Polar residues" evidence="2">
    <location>
        <begin position="1605"/>
        <end position="1638"/>
    </location>
</feature>
<feature type="compositionally biased region" description="Basic and acidic residues" evidence="2">
    <location>
        <begin position="1939"/>
        <end position="1952"/>
    </location>
</feature>
<dbReference type="PROSITE" id="PS50076">
    <property type="entry name" value="DNAJ_2"/>
    <property type="match status" value="1"/>
</dbReference>
<feature type="compositionally biased region" description="Low complexity" evidence="2">
    <location>
        <begin position="754"/>
        <end position="781"/>
    </location>
</feature>
<feature type="compositionally biased region" description="Low complexity" evidence="2">
    <location>
        <begin position="433"/>
        <end position="446"/>
    </location>
</feature>
<dbReference type="InterPro" id="IPR011990">
    <property type="entry name" value="TPR-like_helical_dom_sf"/>
</dbReference>
<dbReference type="Gene3D" id="1.20.5.340">
    <property type="match status" value="1"/>
</dbReference>
<proteinExistence type="predicted"/>
<dbReference type="CDD" id="cd06257">
    <property type="entry name" value="DnaJ"/>
    <property type="match status" value="1"/>
</dbReference>
<accession>A0A449BT18</accession>
<feature type="compositionally biased region" description="Polar residues" evidence="2">
    <location>
        <begin position="733"/>
        <end position="748"/>
    </location>
</feature>
<dbReference type="Proteomes" id="UP000290582">
    <property type="component" value="Chromosome PVVCY_09"/>
</dbReference>
<evidence type="ECO:0000313" key="4">
    <source>
        <dbReference type="EMBL" id="VEV56594.1"/>
    </source>
</evidence>
<protein>
    <recommendedName>
        <fullName evidence="3">J domain-containing protein</fullName>
    </recommendedName>
</protein>
<keyword evidence="1" id="KW-0175">Coiled coil</keyword>
<feature type="compositionally biased region" description="Polar residues" evidence="2">
    <location>
        <begin position="1373"/>
        <end position="1382"/>
    </location>
</feature>
<feature type="region of interest" description="Disordered" evidence="2">
    <location>
        <begin position="73"/>
        <end position="206"/>
    </location>
</feature>
<dbReference type="Gene3D" id="1.10.287.110">
    <property type="entry name" value="DnaJ domain"/>
    <property type="match status" value="1"/>
</dbReference>
<feature type="compositionally biased region" description="Polar residues" evidence="2">
    <location>
        <begin position="2112"/>
        <end position="2138"/>
    </location>
</feature>
<feature type="compositionally biased region" description="Polar residues" evidence="2">
    <location>
        <begin position="318"/>
        <end position="331"/>
    </location>
</feature>
<dbReference type="GeneID" id="19961295"/>
<dbReference type="SUPFAM" id="SSF48452">
    <property type="entry name" value="TPR-like"/>
    <property type="match status" value="1"/>
</dbReference>
<feature type="compositionally biased region" description="Polar residues" evidence="2">
    <location>
        <begin position="1819"/>
        <end position="1828"/>
    </location>
</feature>
<evidence type="ECO:0000256" key="1">
    <source>
        <dbReference type="SAM" id="Coils"/>
    </source>
</evidence>
<feature type="coiled-coil region" evidence="1">
    <location>
        <begin position="1415"/>
        <end position="1442"/>
    </location>
</feature>
<feature type="compositionally biased region" description="Basic and acidic residues" evidence="2">
    <location>
        <begin position="162"/>
        <end position="171"/>
    </location>
</feature>
<feature type="compositionally biased region" description="Basic and acidic residues" evidence="2">
    <location>
        <begin position="1733"/>
        <end position="1756"/>
    </location>
</feature>
<feature type="compositionally biased region" description="Basic and acidic residues" evidence="2">
    <location>
        <begin position="245"/>
        <end position="254"/>
    </location>
</feature>
<feature type="compositionally biased region" description="Low complexity" evidence="2">
    <location>
        <begin position="794"/>
        <end position="813"/>
    </location>
</feature>
<dbReference type="InterPro" id="IPR019734">
    <property type="entry name" value="TPR_rpt"/>
</dbReference>
<dbReference type="KEGG" id="pvv:PVVCY_0904050"/>
<feature type="compositionally biased region" description="Acidic residues" evidence="2">
    <location>
        <begin position="1650"/>
        <end position="1660"/>
    </location>
</feature>
<feature type="compositionally biased region" description="Acidic residues" evidence="2">
    <location>
        <begin position="97"/>
        <end position="161"/>
    </location>
</feature>
<feature type="region of interest" description="Disordered" evidence="2">
    <location>
        <begin position="2106"/>
        <end position="2138"/>
    </location>
</feature>
<feature type="domain" description="J" evidence="3">
    <location>
        <begin position="1265"/>
        <end position="1334"/>
    </location>
</feature>
<feature type="compositionally biased region" description="Basic and acidic residues" evidence="2">
    <location>
        <begin position="1383"/>
        <end position="1392"/>
    </location>
</feature>
<feature type="compositionally biased region" description="Low complexity" evidence="2">
    <location>
        <begin position="196"/>
        <end position="206"/>
    </location>
</feature>
<feature type="region of interest" description="Disordered" evidence="2">
    <location>
        <begin position="1710"/>
        <end position="1828"/>
    </location>
</feature>
<feature type="compositionally biased region" description="Low complexity" evidence="2">
    <location>
        <begin position="1970"/>
        <end position="1981"/>
    </location>
</feature>
<dbReference type="SMART" id="SM00271">
    <property type="entry name" value="DnaJ"/>
    <property type="match status" value="1"/>
</dbReference>
<feature type="region of interest" description="Disordered" evidence="2">
    <location>
        <begin position="2009"/>
        <end position="2033"/>
    </location>
</feature>
<evidence type="ECO:0000259" key="3">
    <source>
        <dbReference type="PROSITE" id="PS50076"/>
    </source>
</evidence>
<dbReference type="Pfam" id="PF00226">
    <property type="entry name" value="DnaJ"/>
    <property type="match status" value="1"/>
</dbReference>
<feature type="region of interest" description="Disordered" evidence="2">
    <location>
        <begin position="1351"/>
        <end position="1412"/>
    </location>
</feature>
<dbReference type="Gene3D" id="1.25.40.10">
    <property type="entry name" value="Tetratricopeptide repeat domain"/>
    <property type="match status" value="1"/>
</dbReference>
<dbReference type="InterPro" id="IPR036869">
    <property type="entry name" value="J_dom_sf"/>
</dbReference>